<evidence type="ECO:0000313" key="3">
    <source>
        <dbReference type="EMBL" id="MEQ2454668.1"/>
    </source>
</evidence>
<dbReference type="Gene3D" id="3.80.10.10">
    <property type="entry name" value="Ribonuclease Inhibitor"/>
    <property type="match status" value="1"/>
</dbReference>
<sequence length="2766" mass="297403">MRKRNMRGYVAALALTAGLCMTQGLSVQAATDVQGDSGSDQEYEAADPSKGVTYVKNDAGSTMGIDLNGNSVIIRKSDKSTSQSTYINIYNDKNRNGELDEGESAFELDGSADILYPGMPVYGLYEQKSDRPLAITLDGVELGSVYGVYGGCIETGSDSAALIVRALNKADLKVLTAAEKSEVKGDVELQFVDTSVSSGPLYIGKTAQISGNVSLSLNGGSYYMLNALASGSTVQKNVDVKLRNVSFTGTDTSGIVLSGSTVNGDVNFDADGIDVSSQSEFHVLNSGSVNDLTASLKNYTGKGWTFYGTNNSAVKGNLDVKILGGSGTFANIYGTYSSGIYGHASIQIEGCICSGAIMGSSSECSFISRGSENDGYTVDVAIKNCKVNGIVYGLSGVKQIYSLKLTMQDIDGGSASIYGYQSGSANVTGPADISLDNCKGYSIYGYSGYTSENYKTVAAQKISVTNCTANWSIYMVYNGYFGDDCIINSSKNIWSAYTGFYYAKADKNVIFTSEHENDSTILDENGQPVIDSNSSAGSSTYYMLQGATINGDFTADVTGIRCKAMQPLSSSTIYGSSDFTIKDSEVFGSSYDTVQFASYATSSDEHHVNVQIENTDFSAMSSLRFSNTLADHTKLTMTVKDDCKLPSTCYVIPNTNETGSAIITIGNDIYYGGTVVLNENVSADNVYFGNYANYSTAPAVVQVSENVTVTAKENLNITSSAKVLNKGTIKANAIKSLTSSNPKIYLNGGQIDAEENAAEIYYPIKLEYNKNAGVVSTGSGETISLDPDVYYGKNEQNISVYISTSTGYQMKSAIVKKDSETTGSELAVSGYNYSFDMPDEPVTIVVTFEGLPITIKKAAADPCAVINKEYTSEDPLYDLTRLVIINDAKEGTVQYKEDDTYNLPDGLKIEDGKIIGIPTVLYENGKRTDIHVTGKNGTEAVLKLNVIVSTKQQVQESTSERLTIDEEKKEINLNGTSAVIQEMKLADGTTVTGIYADDDQDGKPDGKSAMYSADLSDYVIKGVDRQNSDRSVRVTMLSGSAGTIYGAYNSQMSYTDSDAVVVDVQGGSVNNVYGLGSGASLDGCVAVKTGKNAAVGTAAIKDASYAFFAGSLLDKAGAITLDKKYVINELLSGDSLAVKEFATIIANARVELTGTFTLERGTECTINKGVKADKFTTNGNLSKIWFHDNCEFGSFEPNYCWVTIEEDAKLTADDIKAQNTSGKILHKGVVSGKTFSSTAKWLVVGSFAEDTDISDWSKLYFKVTATSNMEGITGYSSAEDFGWSDSEDGNGLDYYLPGNTTQNITYVDVPGYTAVLSVNGGEAVEGDANGRCTLTFPQEKSEIYVEYIAKQITCTKQYSDPVVVKDAEYTAEDPAYDLNQLKLENDTSLRYGSSKKYRIKAGSKLPDGLILQDGKVVGTPADTAETTETIFRITGRNGSEAECKVVFTVEEAGYKVTDLTKELDVKEYSDIDLKGHSVVIMPDASDGSGKKVSIYPDDNHDGIADSGRALKIGGKTSYDLSSRSIYGYKDNTPYEGDISIYMYGGSIGGLFGAGTSSTGSAQAKVNGTVSLYVKDGTISYRTAGAYNADVKKVELYATGGSFYQYVYGLQEASADDLIFHFTDKAHMAQTPFRETYSMYFAKSGTVRNNADIRIGASGSQVAFADYKNSMISNKSNSYGFYESTIQGNASFDVVGNWALGSNSKSWFLNDSTVNGDVDITLDTTSFGISNSTGTNLGESVLVYKGSVGNITITDKTGCSNYVVAAQCTVNNIVGKRTVTGTSRGIVTYLYQDSSYTLNGGLYAEDYQDVYVGGTYTINKDVTTRDLHVLNKSDITIADGTTVTYTGDAELNGSITNHGSFYCKGDKYSDTTVSGTFTNTGDVSLLTATTLTLNTTARFINKADASLCFGKLKNGGTIINDGVLDQTVNAASIGDGYILTSTKPDMYRTYSNIYYKAELEYPEFCFEEGTDAPVTLAASTESNMKTTGTEGDDSVYIRGGVAVSVTVTGTPIDDLTVDAIKYGSSDSSMTKSDDTSWTANMPYEPTVFTVSMASDTATAITLDKEEDSVDTAVVGVATTADHPLYDLTALKISNDIDNATAKVTYSLAKGSYLPSGLELKNGKIYGTPKQASDSSQIVTVKVCGKNQTVAAFKLTFTKVGKGTPVMDTPDTCVGVAGKTLESVTLPKAKKGNYQWVDKTTVIEKAGTAEYDAYFIPTDITNYDWSKADIAEDAYEVLANGSVRIKVKITVKADKQIPEYKVPTDLKGIYGQTLADVTIPETEEGTFAWVDDSMSLGEAGSHSFKATYIPKNENVYEVVQDVVITVTVEPAKAEFTSTLDTLTVKKGTVLGDVELPDVDGGYYYWYTAKTTVINESGDYKVCYKPNDITNYDWTENPGWSNAHKGIIVTVKITVQSEHAHTLVWKSDAAQHWQECECGEKTEKAAHTFNAGEITKAPTTTATGIKTYECEVCGYQKQEVLPKKEDTTPGKPTPTPDKPTPTPDKPTPTPDKPVVTDISKAASKTVISGIKSTVTYTGKTLKQSKLTVTVNGKKLSAKTDYTVKYKNNKNIGKATITITGKGNYKGTVKKTFQIKVSKKKAYVVEDIKYKVTKDAKNGKGTVKVVGSTKKTNKKYKKLKIANTVQIGGVTYKITAIEKKAFANYKYLTSVQIGDKVTKISDQAFYGCKALTNIEIGKSVTTIGKSSFAKCKKLKQITFKTKKLNKVGKKAFKGINKKVVVNVPKKQYKKYVSLMKKGNVPSKVTYKKVK</sequence>
<gene>
    <name evidence="3" type="ORF">AAAT04_11520</name>
</gene>
<evidence type="ECO:0000313" key="4">
    <source>
        <dbReference type="Proteomes" id="UP001482186"/>
    </source>
</evidence>
<keyword evidence="2" id="KW-0732">Signal</keyword>
<dbReference type="InterPro" id="IPR032675">
    <property type="entry name" value="LRR_dom_sf"/>
</dbReference>
<dbReference type="Proteomes" id="UP001482186">
    <property type="component" value="Unassembled WGS sequence"/>
</dbReference>
<feature type="compositionally biased region" description="Pro residues" evidence="1">
    <location>
        <begin position="2488"/>
        <end position="2508"/>
    </location>
</feature>
<dbReference type="InterPro" id="IPR026906">
    <property type="entry name" value="LRR_5"/>
</dbReference>
<dbReference type="RefSeq" id="WP_262530133.1">
    <property type="nucleotide sequence ID" value="NZ_JAOQJS010000006.1"/>
</dbReference>
<dbReference type="SUPFAM" id="SSF52058">
    <property type="entry name" value="L domain-like"/>
    <property type="match status" value="1"/>
</dbReference>
<evidence type="ECO:0000256" key="1">
    <source>
        <dbReference type="SAM" id="MobiDB-lite"/>
    </source>
</evidence>
<feature type="chain" id="PRO_5046277652" evidence="2">
    <location>
        <begin position="30"/>
        <end position="2766"/>
    </location>
</feature>
<name>A0ABV1EJ98_9FIRM</name>
<keyword evidence="4" id="KW-1185">Reference proteome</keyword>
<reference evidence="3 4" key="1">
    <citation type="submission" date="2024-04" db="EMBL/GenBank/DDBJ databases">
        <title>Human intestinal bacterial collection.</title>
        <authorList>
            <person name="Pauvert C."/>
            <person name="Hitch T.C.A."/>
            <person name="Clavel T."/>
        </authorList>
    </citation>
    <scope>NUCLEOTIDE SEQUENCE [LARGE SCALE GENOMIC DNA]</scope>
    <source>
        <strain evidence="3 4">CLA-AA-H141</strain>
    </source>
</reference>
<dbReference type="InterPro" id="IPR053139">
    <property type="entry name" value="Surface_bspA-like"/>
</dbReference>
<comment type="caution">
    <text evidence="3">The sequence shown here is derived from an EMBL/GenBank/DDBJ whole genome shotgun (WGS) entry which is preliminary data.</text>
</comment>
<dbReference type="PANTHER" id="PTHR45661:SF3">
    <property type="entry name" value="IG-LIKE DOMAIN-CONTAINING PROTEIN"/>
    <property type="match status" value="1"/>
</dbReference>
<dbReference type="PANTHER" id="PTHR45661">
    <property type="entry name" value="SURFACE ANTIGEN"/>
    <property type="match status" value="1"/>
</dbReference>
<evidence type="ECO:0000256" key="2">
    <source>
        <dbReference type="SAM" id="SignalP"/>
    </source>
</evidence>
<feature type="signal peptide" evidence="2">
    <location>
        <begin position="1"/>
        <end position="29"/>
    </location>
</feature>
<dbReference type="Pfam" id="PF13306">
    <property type="entry name" value="LRR_5"/>
    <property type="match status" value="1"/>
</dbReference>
<dbReference type="EMBL" id="JBBNFM010000009">
    <property type="protein sequence ID" value="MEQ2454668.1"/>
    <property type="molecule type" value="Genomic_DNA"/>
</dbReference>
<organism evidence="3 4">
    <name type="scientific">Coprococcus ammoniilyticus</name>
    <dbReference type="NCBI Taxonomy" id="2981785"/>
    <lineage>
        <taxon>Bacteria</taxon>
        <taxon>Bacillati</taxon>
        <taxon>Bacillota</taxon>
        <taxon>Clostridia</taxon>
        <taxon>Lachnospirales</taxon>
        <taxon>Lachnospiraceae</taxon>
        <taxon>Coprococcus</taxon>
    </lineage>
</organism>
<accession>A0ABV1EJ98</accession>
<feature type="region of interest" description="Disordered" evidence="1">
    <location>
        <begin position="2478"/>
        <end position="2511"/>
    </location>
</feature>
<proteinExistence type="predicted"/>
<protein>
    <submittedName>
        <fullName evidence="3">Leucine-rich repeat domain-containing protein</fullName>
    </submittedName>
</protein>